<evidence type="ECO:0000313" key="1">
    <source>
        <dbReference type="EMBL" id="OCK87640.1"/>
    </source>
</evidence>
<accession>A0ACC8EN07</accession>
<protein>
    <submittedName>
        <fullName evidence="1">Uncharacterized protein</fullName>
    </submittedName>
</protein>
<sequence>SRRVFFTDAEQVGLGHNLIQDGDVCVVFRGAIIPFIIRHSRQQKRFKLVGECYIQGVMDGQIIE</sequence>
<organism evidence="1 2">
    <name type="scientific">Cenococcum geophilum 1.58</name>
    <dbReference type="NCBI Taxonomy" id="794803"/>
    <lineage>
        <taxon>Eukaryota</taxon>
        <taxon>Fungi</taxon>
        <taxon>Dikarya</taxon>
        <taxon>Ascomycota</taxon>
        <taxon>Pezizomycotina</taxon>
        <taxon>Dothideomycetes</taxon>
        <taxon>Pleosporomycetidae</taxon>
        <taxon>Gloniales</taxon>
        <taxon>Gloniaceae</taxon>
        <taxon>Cenococcum</taxon>
    </lineage>
</organism>
<reference evidence="1 2" key="1">
    <citation type="journal article" date="2016" name="Nat. Commun.">
        <title>Ectomycorrhizal ecology is imprinted in the genome of the dominant symbiotic fungus Cenococcum geophilum.</title>
        <authorList>
            <consortium name="DOE Joint Genome Institute"/>
            <person name="Peter M."/>
            <person name="Kohler A."/>
            <person name="Ohm R.A."/>
            <person name="Kuo A."/>
            <person name="Krutzmann J."/>
            <person name="Morin E."/>
            <person name="Arend M."/>
            <person name="Barry K.W."/>
            <person name="Binder M."/>
            <person name="Choi C."/>
            <person name="Clum A."/>
            <person name="Copeland A."/>
            <person name="Grisel N."/>
            <person name="Haridas S."/>
            <person name="Kipfer T."/>
            <person name="LaButti K."/>
            <person name="Lindquist E."/>
            <person name="Lipzen A."/>
            <person name="Maire R."/>
            <person name="Meier B."/>
            <person name="Mihaltcheva S."/>
            <person name="Molinier V."/>
            <person name="Murat C."/>
            <person name="Poggeler S."/>
            <person name="Quandt C.A."/>
            <person name="Sperisen C."/>
            <person name="Tritt A."/>
            <person name="Tisserant E."/>
            <person name="Crous P.W."/>
            <person name="Henrissat B."/>
            <person name="Nehls U."/>
            <person name="Egli S."/>
            <person name="Spatafora J.W."/>
            <person name="Grigoriev I.V."/>
            <person name="Martin F.M."/>
        </authorList>
    </citation>
    <scope>NUCLEOTIDE SEQUENCE [LARGE SCALE GENOMIC DNA]</scope>
    <source>
        <strain evidence="1 2">1.58</strain>
    </source>
</reference>
<dbReference type="Proteomes" id="UP000250078">
    <property type="component" value="Unassembled WGS sequence"/>
</dbReference>
<feature type="non-terminal residue" evidence="1">
    <location>
        <position position="1"/>
    </location>
</feature>
<name>A0ACC8EN07_9PEZI</name>
<feature type="non-terminal residue" evidence="1">
    <location>
        <position position="64"/>
    </location>
</feature>
<proteinExistence type="predicted"/>
<keyword evidence="2" id="KW-1185">Reference proteome</keyword>
<dbReference type="EMBL" id="KV748258">
    <property type="protein sequence ID" value="OCK87640.1"/>
    <property type="molecule type" value="Genomic_DNA"/>
</dbReference>
<evidence type="ECO:0000313" key="2">
    <source>
        <dbReference type="Proteomes" id="UP000250078"/>
    </source>
</evidence>
<gene>
    <name evidence="1" type="ORF">K441DRAFT_452025</name>
</gene>